<proteinExistence type="predicted"/>
<evidence type="ECO:0000259" key="5">
    <source>
        <dbReference type="PROSITE" id="PS01180"/>
    </source>
</evidence>
<dbReference type="CDD" id="cd00057">
    <property type="entry name" value="FA58C"/>
    <property type="match status" value="2"/>
</dbReference>
<dbReference type="InterPro" id="IPR000421">
    <property type="entry name" value="FA58C"/>
</dbReference>
<feature type="chain" id="PRO_5037195889" evidence="4">
    <location>
        <begin position="24"/>
        <end position="1132"/>
    </location>
</feature>
<dbReference type="PROSITE" id="PS01285">
    <property type="entry name" value="FA58C_1"/>
    <property type="match status" value="1"/>
</dbReference>
<evidence type="ECO:0000259" key="6">
    <source>
        <dbReference type="PROSITE" id="PS50022"/>
    </source>
</evidence>
<keyword evidence="2" id="KW-1015">Disulfide bond</keyword>
<dbReference type="InterPro" id="IPR057774">
    <property type="entry name" value="D8C_UMOD/GP2/OIT3-like"/>
</dbReference>
<name>A0A913YL29_EXADI</name>
<evidence type="ECO:0000313" key="10">
    <source>
        <dbReference type="Proteomes" id="UP000887567"/>
    </source>
</evidence>
<evidence type="ECO:0000259" key="7">
    <source>
        <dbReference type="PROSITE" id="PS50835"/>
    </source>
</evidence>
<dbReference type="SUPFAM" id="SSF49854">
    <property type="entry name" value="Spermadhesin, CUB domain"/>
    <property type="match status" value="2"/>
</dbReference>
<dbReference type="SMART" id="SM00042">
    <property type="entry name" value="CUB"/>
    <property type="match status" value="2"/>
</dbReference>
<dbReference type="PANTHER" id="PTHR24543">
    <property type="entry name" value="MULTICOPPER OXIDASE-RELATED"/>
    <property type="match status" value="1"/>
</dbReference>
<dbReference type="SUPFAM" id="SSF49785">
    <property type="entry name" value="Galactose-binding domain-like"/>
    <property type="match status" value="3"/>
</dbReference>
<dbReference type="OMA" id="VCFHSNA"/>
<dbReference type="EnsemblMetazoa" id="XM_028659937.1">
    <property type="protein sequence ID" value="XP_028515738.1"/>
    <property type="gene ID" value="LOC110241921"/>
</dbReference>
<dbReference type="KEGG" id="epa:110241921"/>
<feature type="domain" description="F5/8 type C" evidence="6">
    <location>
        <begin position="508"/>
        <end position="659"/>
    </location>
</feature>
<dbReference type="InterPro" id="IPR007110">
    <property type="entry name" value="Ig-like_dom"/>
</dbReference>
<dbReference type="FunFam" id="2.60.120.290:FF:000005">
    <property type="entry name" value="Procollagen C-endopeptidase enhancer 1"/>
    <property type="match status" value="1"/>
</dbReference>
<feature type="domain" description="F5/8 type C" evidence="6">
    <location>
        <begin position="662"/>
        <end position="822"/>
    </location>
</feature>
<dbReference type="Pfam" id="PF23283">
    <property type="entry name" value="D8C_UMOD"/>
    <property type="match status" value="1"/>
</dbReference>
<feature type="domain" description="Ig-like" evidence="7">
    <location>
        <begin position="830"/>
        <end position="911"/>
    </location>
</feature>
<dbReference type="RefSeq" id="XP_028515738.1">
    <property type="nucleotide sequence ID" value="XM_028659937.1"/>
</dbReference>
<evidence type="ECO:0000256" key="3">
    <source>
        <dbReference type="PROSITE-ProRule" id="PRU00059"/>
    </source>
</evidence>
<dbReference type="InterPro" id="IPR035914">
    <property type="entry name" value="Sperma_CUB_dom_sf"/>
</dbReference>
<dbReference type="InterPro" id="IPR036179">
    <property type="entry name" value="Ig-like_dom_sf"/>
</dbReference>
<dbReference type="Pfam" id="PF00431">
    <property type="entry name" value="CUB"/>
    <property type="match status" value="2"/>
</dbReference>
<evidence type="ECO:0000259" key="8">
    <source>
        <dbReference type="PROSITE" id="PS50948"/>
    </source>
</evidence>
<evidence type="ECO:0000256" key="1">
    <source>
        <dbReference type="ARBA" id="ARBA00022729"/>
    </source>
</evidence>
<sequence>MYLRVTLNTVLVLYLMKDHSITATSCPNDVAVNVTATLKPGWKYEIQSPGFPSNYQPNQTCTWKVFFPDSMGSLHRSYKMMLVFDVLEIEPCTSCVCDWLIYSDRESNLRFSTRSCALYSKNAIATLKETDLSRIVMQSGSNDKEFWLQFRSDPFSEFKGFKGKITVVNNLGSSSCLRSNNIINETSGSISSPKYPMVYMPSQFMTWCLVVPKGYRVKLTFKAFELENTRTSDNDCSNDYVEIRDGKLGRAGELLGRFCGSNIPGEIFSLSNQMYVLFVSDSNTTTVYKGFNAHFVNGNIQVKPSFTYSVLVMVVVTVKKVLLYLERIKGKPAFAYGIKSLILFQSVELSLQDCNTPLVLPGNATLTSTTARNPNAKFGPQQALLHNTHAWCAALSNADQYLAVDLGLVKMIKSMAIQGNPNNDEFLMTFSISYAVLDGQWLTYTEMGAKRMHFQIILYLIQFEGNSNGGEITEQVFKNIFPARYMRIIPETWHNHVCVRVQLFGCDAAPFRALGMTSSAIPNSAVTSSSSHSSSYRPYKARMLWTLYRSYQSWCSLYSNVNQWLQIDLGSFEFVTAIATQGRFILNQWVKSYWISYANDATSFNEYKYNQSRKNFIGNSDRDTVVRHILSPVIYARFVRFNPLSWYYHISMRVEVYSYGRASPADLGIAFGNTIDVPDGQIEASSIFRSSSSSSYAPYKARLNNPVNAYGWCAENIDSLQWLQFDLGHTMLVTGIVTQAKGYETIKWVTSYKVSFSPDSKKWEFYKENPHDSQVKVLKGNVDKTDRFATNFFNRDIETKIIRIHVVTWYQHICMRASVIGRRKGSLGVPVFTNQNVARSYITVYKNQDVTLQCTAVGDQPITITWTHKGQILQSKTSDTHLTLTNVNTAHEGFYVCNATNVLGTNTKNIYLHVKESFDVCSKYRTLLGNSRLVTSLASYIDDDSNLNETEWYVFMNTKGISRIPLTCVAQGHCGASAPGYMQGALPAINEGIVKRKVCFHSNADCCHYSVNIYVRNCYLFYVYNLKKLDSSWMGRYCNEDYISEIPTRAFQSHNGPSLAIPNQFITHRHHDVDSSLTCMRYCFLGNNCKSFTYNLKVNVCELNNVTISDLGTSYQLNFRPEYHYYEAQVLL</sequence>
<dbReference type="PROSITE" id="PS01180">
    <property type="entry name" value="CUB"/>
    <property type="match status" value="2"/>
</dbReference>
<dbReference type="SMART" id="SM00408">
    <property type="entry name" value="IGc2"/>
    <property type="match status" value="1"/>
</dbReference>
<dbReference type="OrthoDB" id="5977306at2759"/>
<feature type="domain" description="F5/8 type C" evidence="6">
    <location>
        <begin position="344"/>
        <end position="506"/>
    </location>
</feature>
<dbReference type="SMART" id="SM00231">
    <property type="entry name" value="FA58C"/>
    <property type="match status" value="3"/>
</dbReference>
<dbReference type="AlphaFoldDB" id="A0A913YL29"/>
<dbReference type="SUPFAM" id="SSF57414">
    <property type="entry name" value="Hairpin loop containing domain-like"/>
    <property type="match status" value="1"/>
</dbReference>
<dbReference type="Gene3D" id="2.60.120.290">
    <property type="entry name" value="Spermadhesin, CUB domain"/>
    <property type="match status" value="2"/>
</dbReference>
<feature type="domain" description="Apple" evidence="8">
    <location>
        <begin position="1038"/>
        <end position="1130"/>
    </location>
</feature>
<evidence type="ECO:0000313" key="9">
    <source>
        <dbReference type="EnsemblMetazoa" id="XP_028515738.1"/>
    </source>
</evidence>
<keyword evidence="1 4" id="KW-0732">Signal</keyword>
<dbReference type="InterPro" id="IPR008979">
    <property type="entry name" value="Galactose-bd-like_sf"/>
</dbReference>
<feature type="signal peptide" evidence="4">
    <location>
        <begin position="1"/>
        <end position="23"/>
    </location>
</feature>
<dbReference type="InterPro" id="IPR003599">
    <property type="entry name" value="Ig_sub"/>
</dbReference>
<dbReference type="Pfam" id="PF00024">
    <property type="entry name" value="PAN_1"/>
    <property type="match status" value="1"/>
</dbReference>
<protein>
    <submittedName>
        <fullName evidence="9">Uncharacterized protein</fullName>
    </submittedName>
</protein>
<dbReference type="PROSITE" id="PS50948">
    <property type="entry name" value="PAN"/>
    <property type="match status" value="1"/>
</dbReference>
<accession>A0A913YL29</accession>
<keyword evidence="10" id="KW-1185">Reference proteome</keyword>
<reference evidence="9" key="1">
    <citation type="submission" date="2022-11" db="UniProtKB">
        <authorList>
            <consortium name="EnsemblMetazoa"/>
        </authorList>
    </citation>
    <scope>IDENTIFICATION</scope>
</reference>
<feature type="domain" description="CUB" evidence="5">
    <location>
        <begin position="179"/>
        <end position="298"/>
    </location>
</feature>
<dbReference type="PROSITE" id="PS50022">
    <property type="entry name" value="FA58C_3"/>
    <property type="match status" value="3"/>
</dbReference>
<dbReference type="Pfam" id="PF13927">
    <property type="entry name" value="Ig_3"/>
    <property type="match status" value="1"/>
</dbReference>
<dbReference type="InterPro" id="IPR013783">
    <property type="entry name" value="Ig-like_fold"/>
</dbReference>
<dbReference type="Proteomes" id="UP000887567">
    <property type="component" value="Unplaced"/>
</dbReference>
<dbReference type="Gene3D" id="2.60.40.10">
    <property type="entry name" value="Immunoglobulins"/>
    <property type="match status" value="1"/>
</dbReference>
<dbReference type="SUPFAM" id="SSF48726">
    <property type="entry name" value="Immunoglobulin"/>
    <property type="match status" value="1"/>
</dbReference>
<evidence type="ECO:0000256" key="2">
    <source>
        <dbReference type="ARBA" id="ARBA00023157"/>
    </source>
</evidence>
<dbReference type="SMART" id="SM00409">
    <property type="entry name" value="IG"/>
    <property type="match status" value="1"/>
</dbReference>
<comment type="caution">
    <text evidence="3">Lacks conserved residue(s) required for the propagation of feature annotation.</text>
</comment>
<dbReference type="Pfam" id="PF00754">
    <property type="entry name" value="F5_F8_type_C"/>
    <property type="match status" value="3"/>
</dbReference>
<dbReference type="InterPro" id="IPR003598">
    <property type="entry name" value="Ig_sub2"/>
</dbReference>
<dbReference type="FunFam" id="2.60.120.260:FF:000016">
    <property type="entry name" value="Contactin-associated protein-like 4 isoform 1"/>
    <property type="match status" value="1"/>
</dbReference>
<dbReference type="InterPro" id="IPR000859">
    <property type="entry name" value="CUB_dom"/>
</dbReference>
<organism evidence="9 10">
    <name type="scientific">Exaiptasia diaphana</name>
    <name type="common">Tropical sea anemone</name>
    <name type="synonym">Aiptasia pulchella</name>
    <dbReference type="NCBI Taxonomy" id="2652724"/>
    <lineage>
        <taxon>Eukaryota</taxon>
        <taxon>Metazoa</taxon>
        <taxon>Cnidaria</taxon>
        <taxon>Anthozoa</taxon>
        <taxon>Hexacorallia</taxon>
        <taxon>Actiniaria</taxon>
        <taxon>Aiptasiidae</taxon>
        <taxon>Exaiptasia</taxon>
    </lineage>
</organism>
<dbReference type="InterPro" id="IPR003609">
    <property type="entry name" value="Pan_app"/>
</dbReference>
<dbReference type="PROSITE" id="PS50835">
    <property type="entry name" value="IG_LIKE"/>
    <property type="match status" value="1"/>
</dbReference>
<dbReference type="CDD" id="cd00041">
    <property type="entry name" value="CUB"/>
    <property type="match status" value="1"/>
</dbReference>
<evidence type="ECO:0000256" key="4">
    <source>
        <dbReference type="SAM" id="SignalP"/>
    </source>
</evidence>
<dbReference type="GeneID" id="110241921"/>
<feature type="domain" description="CUB" evidence="5">
    <location>
        <begin position="26"/>
        <end position="168"/>
    </location>
</feature>
<dbReference type="Gene3D" id="2.60.120.260">
    <property type="entry name" value="Galactose-binding domain-like"/>
    <property type="match status" value="3"/>
</dbReference>